<keyword evidence="2" id="KW-1185">Reference proteome</keyword>
<sequence length="161" mass="17857">MTPEIDPHDPRWTLVPATLTITVPYPTDLEELGHRLVDAVCAASTTEDELGPARPLTLSLWQLELPPAIVARVMARAERARRLGVMDDREIVHYSLGLCALRLDEPEGWAGLDTLARVKRAVDIVLGQPDDPLLQAMVMPISEQKLRETLPEKIALFEPAP</sequence>
<evidence type="ECO:0000313" key="1">
    <source>
        <dbReference type="EMBL" id="RKM92497.1"/>
    </source>
</evidence>
<comment type="caution">
    <text evidence="1">The sequence shown here is derived from an EMBL/GenBank/DDBJ whole genome shotgun (WGS) entry which is preliminary data.</text>
</comment>
<organism evidence="1 2">
    <name type="scientific">Streptomyces xinghaiensis</name>
    <dbReference type="NCBI Taxonomy" id="1038928"/>
    <lineage>
        <taxon>Bacteria</taxon>
        <taxon>Bacillati</taxon>
        <taxon>Actinomycetota</taxon>
        <taxon>Actinomycetes</taxon>
        <taxon>Kitasatosporales</taxon>
        <taxon>Streptomycetaceae</taxon>
        <taxon>Streptomyces</taxon>
    </lineage>
</organism>
<accession>A0A3R7FNU8</accession>
<evidence type="ECO:0000313" key="2">
    <source>
        <dbReference type="Proteomes" id="UP000028058"/>
    </source>
</evidence>
<gene>
    <name evidence="1" type="ORF">SFRA_024150</name>
</gene>
<reference evidence="1 2" key="1">
    <citation type="journal article" date="2014" name="Genome Announc.">
        <title>Draft Genome Sequence of Streptomyces fradiae ATCC 19609, a Strain Highly Sensitive to Antibiotics.</title>
        <authorList>
            <person name="Bekker O.B."/>
            <person name="Klimina K.M."/>
            <person name="Vatlin A.A."/>
            <person name="Zakharevich N.V."/>
            <person name="Kasianov A.S."/>
            <person name="Danilenko V.N."/>
        </authorList>
    </citation>
    <scope>NUCLEOTIDE SEQUENCE [LARGE SCALE GENOMIC DNA]</scope>
    <source>
        <strain evidence="1 2">ATCC 19609</strain>
    </source>
</reference>
<name>A0A3R7FNU8_9ACTN</name>
<dbReference type="RefSeq" id="WP_043472443.1">
    <property type="nucleotide sequence ID" value="NZ_JNAD02000013.1"/>
</dbReference>
<dbReference type="Proteomes" id="UP000028058">
    <property type="component" value="Unassembled WGS sequence"/>
</dbReference>
<dbReference type="AlphaFoldDB" id="A0A3R7FNU8"/>
<dbReference type="EMBL" id="JNAD02000013">
    <property type="protein sequence ID" value="RKM92497.1"/>
    <property type="molecule type" value="Genomic_DNA"/>
</dbReference>
<protein>
    <submittedName>
        <fullName evidence="1">Uncharacterized protein</fullName>
    </submittedName>
</protein>
<proteinExistence type="predicted"/>